<accession>X0PBW7</accession>
<dbReference type="InterPro" id="IPR025164">
    <property type="entry name" value="Toastrack_DUF4097"/>
</dbReference>
<dbReference type="PATRIC" id="fig|1423743.5.peg.876"/>
<dbReference type="AlphaFoldDB" id="X0PBW7"/>
<evidence type="ECO:0000313" key="4">
    <source>
        <dbReference type="Proteomes" id="UP000019488"/>
    </source>
</evidence>
<sequence length="315" mass="34102">MKRTVVIGMITMAVGVLLAVVALGHSGLKTVYWEHSGFKVARTSHSSKTYQREYTNNLRQIDFSTGDKVEVRTGEVAKPTVTYPAGTKVKRTGNQLAIHSKINHHTWRIGFDVDSDEEDDYGTTVVTLPKKNKVSQISGRFDDEVSLNNLTLKRFQMRGSADVNMQSVRLKSTLDINSDGGDVALSRVVAPAISQSSEGGDIELHHCRFSDGTSDLSSDGGDISLNSSHFSTVSLITQGGDISFSNNQINTHLSAETAGGDIDGRILEPDKAKVTATADGGDHELFGRDTHAWNLDKEARVSYSLSTDGGDITID</sequence>
<feature type="domain" description="DUF4097" evidence="1">
    <location>
        <begin position="61"/>
        <end position="314"/>
    </location>
</feature>
<reference evidence="2" key="1">
    <citation type="journal article" date="2014" name="Genome Announc.">
        <title>Draft Genome Sequences of Two Lactobacillus Strains, L. farraginis JCM 14108T and L. composti JCM 14202T, Isolated from Compost of Distilled Shochu Residue.</title>
        <authorList>
            <person name="Yuki M."/>
            <person name="Oshima K."/>
            <person name="Suda W."/>
            <person name="Kitahara M."/>
            <person name="Kitamura K."/>
            <person name="Iida T."/>
            <person name="Hattori M."/>
            <person name="Ohkuma M."/>
        </authorList>
    </citation>
    <scope>NUCLEOTIDE SEQUENCE [LARGE SCALE GENOMIC DNA]</scope>
    <source>
        <strain evidence="2">JCM 14108</strain>
    </source>
</reference>
<reference evidence="3 5" key="2">
    <citation type="journal article" date="2015" name="Genome Announc.">
        <title>Expanding the biotechnology potential of lactobacilli through comparative genomics of 213 strains and associated genera.</title>
        <authorList>
            <person name="Sun Z."/>
            <person name="Harris H.M."/>
            <person name="McCann A."/>
            <person name="Guo C."/>
            <person name="Argimon S."/>
            <person name="Zhang W."/>
            <person name="Yang X."/>
            <person name="Jeffery I.B."/>
            <person name="Cooney J.C."/>
            <person name="Kagawa T.F."/>
            <person name="Liu W."/>
            <person name="Song Y."/>
            <person name="Salvetti E."/>
            <person name="Wrobel A."/>
            <person name="Rasinkangas P."/>
            <person name="Parkhill J."/>
            <person name="Rea M.C."/>
            <person name="O'Sullivan O."/>
            <person name="Ritari J."/>
            <person name="Douillard F.P."/>
            <person name="Paul Ross R."/>
            <person name="Yang R."/>
            <person name="Briner A.E."/>
            <person name="Felis G.E."/>
            <person name="de Vos W.M."/>
            <person name="Barrangou R."/>
            <person name="Klaenhammer T.R."/>
            <person name="Caufield P.W."/>
            <person name="Cui Y."/>
            <person name="Zhang H."/>
            <person name="O'Toole P.W."/>
        </authorList>
    </citation>
    <scope>NUCLEOTIDE SEQUENCE [LARGE SCALE GENOMIC DNA]</scope>
    <source>
        <strain evidence="3 5">DSM 18382</strain>
    </source>
</reference>
<dbReference type="RefSeq" id="WP_035180787.1">
    <property type="nucleotide sequence ID" value="NZ_AZFY01000119.1"/>
</dbReference>
<dbReference type="EMBL" id="AZFY01000119">
    <property type="protein sequence ID" value="KRM04438.1"/>
    <property type="molecule type" value="Genomic_DNA"/>
</dbReference>
<comment type="caution">
    <text evidence="2">The sequence shown here is derived from an EMBL/GenBank/DDBJ whole genome shotgun (WGS) entry which is preliminary data.</text>
</comment>
<evidence type="ECO:0000259" key="1">
    <source>
        <dbReference type="Pfam" id="PF13349"/>
    </source>
</evidence>
<evidence type="ECO:0000313" key="3">
    <source>
        <dbReference type="EMBL" id="KRM04438.1"/>
    </source>
</evidence>
<proteinExistence type="predicted"/>
<dbReference type="Pfam" id="PF13349">
    <property type="entry name" value="DUF4097"/>
    <property type="match status" value="1"/>
</dbReference>
<protein>
    <recommendedName>
        <fullName evidence="1">DUF4097 domain-containing protein</fullName>
    </recommendedName>
</protein>
<organism evidence="2 4">
    <name type="scientific">Lentilactobacillus farraginis DSM 18382 = JCM 14108</name>
    <dbReference type="NCBI Taxonomy" id="1423743"/>
    <lineage>
        <taxon>Bacteria</taxon>
        <taxon>Bacillati</taxon>
        <taxon>Bacillota</taxon>
        <taxon>Bacilli</taxon>
        <taxon>Lactobacillales</taxon>
        <taxon>Lactobacillaceae</taxon>
        <taxon>Lentilactobacillus</taxon>
    </lineage>
</organism>
<evidence type="ECO:0000313" key="2">
    <source>
        <dbReference type="EMBL" id="GAF37553.1"/>
    </source>
</evidence>
<dbReference type="Proteomes" id="UP000019488">
    <property type="component" value="Unassembled WGS sequence"/>
</dbReference>
<evidence type="ECO:0000313" key="5">
    <source>
        <dbReference type="Proteomes" id="UP000051966"/>
    </source>
</evidence>
<gene>
    <name evidence="3" type="ORF">FD41_GL000850</name>
    <name evidence="2" type="ORF">JCM14108_2594</name>
</gene>
<keyword evidence="5" id="KW-1185">Reference proteome</keyword>
<dbReference type="Proteomes" id="UP000051966">
    <property type="component" value="Unassembled WGS sequence"/>
</dbReference>
<dbReference type="OrthoDB" id="2321102at2"/>
<name>X0PBW7_9LACO</name>
<dbReference type="EMBL" id="BAKI01000037">
    <property type="protein sequence ID" value="GAF37553.1"/>
    <property type="molecule type" value="Genomic_DNA"/>
</dbReference>
<dbReference type="Gene3D" id="2.160.20.120">
    <property type="match status" value="1"/>
</dbReference>
<dbReference type="STRING" id="1423743.FD41_GL000850"/>
<dbReference type="eggNOG" id="COG3595">
    <property type="taxonomic scope" value="Bacteria"/>
</dbReference>